<keyword evidence="2" id="KW-1185">Reference proteome</keyword>
<evidence type="ECO:0000313" key="2">
    <source>
        <dbReference type="Proteomes" id="UP000197535"/>
    </source>
</evidence>
<comment type="caution">
    <text evidence="1">The sequence shown here is derived from an EMBL/GenBank/DDBJ whole genome shotgun (WGS) entry which is preliminary data.</text>
</comment>
<organism evidence="1 2">
    <name type="scientific">Noviherbaspirillum denitrificans</name>
    <dbReference type="NCBI Taxonomy" id="1968433"/>
    <lineage>
        <taxon>Bacteria</taxon>
        <taxon>Pseudomonadati</taxon>
        <taxon>Pseudomonadota</taxon>
        <taxon>Betaproteobacteria</taxon>
        <taxon>Burkholderiales</taxon>
        <taxon>Oxalobacteraceae</taxon>
        <taxon>Noviherbaspirillum</taxon>
    </lineage>
</organism>
<dbReference type="EMBL" id="LSTO01000001">
    <property type="protein sequence ID" value="OWW21629.1"/>
    <property type="molecule type" value="Genomic_DNA"/>
</dbReference>
<accession>A0A254TG49</accession>
<proteinExistence type="predicted"/>
<reference evidence="1 2" key="1">
    <citation type="submission" date="2016-02" db="EMBL/GenBank/DDBJ databases">
        <authorList>
            <person name="Wen L."/>
            <person name="He K."/>
            <person name="Yang H."/>
        </authorList>
    </citation>
    <scope>NUCLEOTIDE SEQUENCE [LARGE SCALE GENOMIC DNA]</scope>
    <source>
        <strain evidence="1 2">TSA40</strain>
    </source>
</reference>
<dbReference type="AlphaFoldDB" id="A0A254TG49"/>
<protein>
    <submittedName>
        <fullName evidence="1">Uncharacterized protein</fullName>
    </submittedName>
</protein>
<sequence>MVNWPYPGAVMMVERGDDGREERHLVDQWHWLGTAQRPESATAPSFEFDTWRILSRAVSQGKVEVRQLS</sequence>
<name>A0A254TG49_9BURK</name>
<dbReference type="Proteomes" id="UP000197535">
    <property type="component" value="Unassembled WGS sequence"/>
</dbReference>
<gene>
    <name evidence="1" type="ORF">AYR66_21200</name>
</gene>
<evidence type="ECO:0000313" key="1">
    <source>
        <dbReference type="EMBL" id="OWW21629.1"/>
    </source>
</evidence>